<dbReference type="Proteomes" id="UP000447434">
    <property type="component" value="Chromosome 13"/>
</dbReference>
<keyword evidence="3" id="KW-1185">Reference proteome</keyword>
<keyword evidence="1" id="KW-1133">Transmembrane helix</keyword>
<feature type="transmembrane region" description="Helical" evidence="1">
    <location>
        <begin position="6"/>
        <end position="24"/>
    </location>
</feature>
<keyword evidence="1" id="KW-0812">Transmembrane</keyword>
<organism evidence="2 3">
    <name type="scientific">Lupinus albus</name>
    <name type="common">White lupine</name>
    <name type="synonym">Lupinus termis</name>
    <dbReference type="NCBI Taxonomy" id="3870"/>
    <lineage>
        <taxon>Eukaryota</taxon>
        <taxon>Viridiplantae</taxon>
        <taxon>Streptophyta</taxon>
        <taxon>Embryophyta</taxon>
        <taxon>Tracheophyta</taxon>
        <taxon>Spermatophyta</taxon>
        <taxon>Magnoliopsida</taxon>
        <taxon>eudicotyledons</taxon>
        <taxon>Gunneridae</taxon>
        <taxon>Pentapetalae</taxon>
        <taxon>rosids</taxon>
        <taxon>fabids</taxon>
        <taxon>Fabales</taxon>
        <taxon>Fabaceae</taxon>
        <taxon>Papilionoideae</taxon>
        <taxon>50 kb inversion clade</taxon>
        <taxon>genistoids sensu lato</taxon>
        <taxon>core genistoids</taxon>
        <taxon>Genisteae</taxon>
        <taxon>Lupinus</taxon>
    </lineage>
</organism>
<protein>
    <submittedName>
        <fullName evidence="2">Uncharacterized protein</fullName>
    </submittedName>
</protein>
<dbReference type="AlphaFoldDB" id="A0A6A4PJS2"/>
<dbReference type="OrthoDB" id="1751953at2759"/>
<name>A0A6A4PJS2_LUPAL</name>
<dbReference type="EMBL" id="WOCE01000013">
    <property type="protein sequence ID" value="KAE9601788.1"/>
    <property type="molecule type" value="Genomic_DNA"/>
</dbReference>
<accession>A0A6A4PJS2</accession>
<gene>
    <name evidence="2" type="ORF">Lalb_Chr13g0301521</name>
</gene>
<evidence type="ECO:0000256" key="1">
    <source>
        <dbReference type="SAM" id="Phobius"/>
    </source>
</evidence>
<proteinExistence type="predicted"/>
<comment type="caution">
    <text evidence="2">The sequence shown here is derived from an EMBL/GenBank/DDBJ whole genome shotgun (WGS) entry which is preliminary data.</text>
</comment>
<feature type="transmembrane region" description="Helical" evidence="1">
    <location>
        <begin position="118"/>
        <end position="137"/>
    </location>
</feature>
<sequence>MITNTSWVILFVSFFFLILTFYTYNRNNIPLFFPTINLLSISQNLKFNPPLSPVVATANHIKKKRNSSLSRIGRELGAARAAINRAIERRNFTSEKEEIFVPTGCVYRNAYAFHQLSCLYQTLFLVIIHFLPLQILLCTKCVQIINAIKD</sequence>
<reference evidence="3" key="1">
    <citation type="journal article" date="2020" name="Nat. Commun.">
        <title>Genome sequence of the cluster root forming white lupin.</title>
        <authorList>
            <person name="Hufnagel B."/>
            <person name="Marques A."/>
            <person name="Soriano A."/>
            <person name="Marques L."/>
            <person name="Divol F."/>
            <person name="Doumas P."/>
            <person name="Sallet E."/>
            <person name="Mancinotti D."/>
            <person name="Carrere S."/>
            <person name="Marande W."/>
            <person name="Arribat S."/>
            <person name="Keller J."/>
            <person name="Huneau C."/>
            <person name="Blein T."/>
            <person name="Aime D."/>
            <person name="Laguerre M."/>
            <person name="Taylor J."/>
            <person name="Schubert V."/>
            <person name="Nelson M."/>
            <person name="Geu-Flores F."/>
            <person name="Crespi M."/>
            <person name="Gallardo-Guerrero K."/>
            <person name="Delaux P.-M."/>
            <person name="Salse J."/>
            <person name="Berges H."/>
            <person name="Guyot R."/>
            <person name="Gouzy J."/>
            <person name="Peret B."/>
        </authorList>
    </citation>
    <scope>NUCLEOTIDE SEQUENCE [LARGE SCALE GENOMIC DNA]</scope>
    <source>
        <strain evidence="3">cv. Amiga</strain>
    </source>
</reference>
<evidence type="ECO:0000313" key="3">
    <source>
        <dbReference type="Proteomes" id="UP000447434"/>
    </source>
</evidence>
<evidence type="ECO:0000313" key="2">
    <source>
        <dbReference type="EMBL" id="KAE9601788.1"/>
    </source>
</evidence>
<keyword evidence="1" id="KW-0472">Membrane</keyword>